<dbReference type="Gene3D" id="1.10.10.10">
    <property type="entry name" value="Winged helix-like DNA-binding domain superfamily/Winged helix DNA-binding domain"/>
    <property type="match status" value="1"/>
</dbReference>
<comment type="caution">
    <text evidence="9">The sequence shown here is derived from an EMBL/GenBank/DDBJ whole genome shotgun (WGS) entry which is preliminary data.</text>
</comment>
<evidence type="ECO:0000256" key="5">
    <source>
        <dbReference type="ARBA" id="ARBA00023163"/>
    </source>
</evidence>
<dbReference type="InterPro" id="IPR007630">
    <property type="entry name" value="RNA_pol_sigma70_r4"/>
</dbReference>
<dbReference type="InterPro" id="IPR036388">
    <property type="entry name" value="WH-like_DNA-bd_sf"/>
</dbReference>
<evidence type="ECO:0000313" key="10">
    <source>
        <dbReference type="Proteomes" id="UP000315648"/>
    </source>
</evidence>
<feature type="compositionally biased region" description="Low complexity" evidence="6">
    <location>
        <begin position="1"/>
        <end position="13"/>
    </location>
</feature>
<feature type="domain" description="RNA polymerase sigma-70 region 4" evidence="8">
    <location>
        <begin position="150"/>
        <end position="198"/>
    </location>
</feature>
<gene>
    <name evidence="9" type="ORF">FPL22_05550</name>
</gene>
<dbReference type="InterPro" id="IPR013325">
    <property type="entry name" value="RNA_pol_sigma_r2"/>
</dbReference>
<name>A0A556QQ60_9BACT</name>
<evidence type="ECO:0000256" key="6">
    <source>
        <dbReference type="SAM" id="MobiDB-lite"/>
    </source>
</evidence>
<dbReference type="PANTHER" id="PTHR43133:SF62">
    <property type="entry name" value="RNA POLYMERASE SIGMA FACTOR SIGZ"/>
    <property type="match status" value="1"/>
</dbReference>
<evidence type="ECO:0000256" key="2">
    <source>
        <dbReference type="ARBA" id="ARBA00023015"/>
    </source>
</evidence>
<feature type="region of interest" description="Disordered" evidence="6">
    <location>
        <begin position="115"/>
        <end position="135"/>
    </location>
</feature>
<dbReference type="Proteomes" id="UP000315648">
    <property type="component" value="Unassembled WGS sequence"/>
</dbReference>
<evidence type="ECO:0000256" key="3">
    <source>
        <dbReference type="ARBA" id="ARBA00023082"/>
    </source>
</evidence>
<evidence type="ECO:0000256" key="1">
    <source>
        <dbReference type="ARBA" id="ARBA00010641"/>
    </source>
</evidence>
<dbReference type="GO" id="GO:0003677">
    <property type="term" value="F:DNA binding"/>
    <property type="evidence" value="ECO:0007669"/>
    <property type="project" value="InterPro"/>
</dbReference>
<dbReference type="SUPFAM" id="SSF88946">
    <property type="entry name" value="Sigma2 domain of RNA polymerase sigma factors"/>
    <property type="match status" value="1"/>
</dbReference>
<keyword evidence="5" id="KW-0804">Transcription</keyword>
<dbReference type="EMBL" id="VMBG01000001">
    <property type="protein sequence ID" value="TSJ78773.1"/>
    <property type="molecule type" value="Genomic_DNA"/>
</dbReference>
<dbReference type="PANTHER" id="PTHR43133">
    <property type="entry name" value="RNA POLYMERASE ECF-TYPE SIGMA FACTO"/>
    <property type="match status" value="1"/>
</dbReference>
<evidence type="ECO:0000313" key="9">
    <source>
        <dbReference type="EMBL" id="TSJ78773.1"/>
    </source>
</evidence>
<dbReference type="AlphaFoldDB" id="A0A556QQ60"/>
<keyword evidence="4" id="KW-0238">DNA-binding</keyword>
<evidence type="ECO:0000256" key="4">
    <source>
        <dbReference type="ARBA" id="ARBA00023125"/>
    </source>
</evidence>
<dbReference type="RefSeq" id="WP_144229114.1">
    <property type="nucleotide sequence ID" value="NZ_CBCRVV010000002.1"/>
</dbReference>
<dbReference type="InterPro" id="IPR013324">
    <property type="entry name" value="RNA_pol_sigma_r3/r4-like"/>
</dbReference>
<dbReference type="Pfam" id="PF04542">
    <property type="entry name" value="Sigma70_r2"/>
    <property type="match status" value="1"/>
</dbReference>
<keyword evidence="3" id="KW-0731">Sigma factor</keyword>
<dbReference type="OrthoDB" id="9784272at2"/>
<dbReference type="NCBIfam" id="TIGR02937">
    <property type="entry name" value="sigma70-ECF"/>
    <property type="match status" value="1"/>
</dbReference>
<reference evidence="9 10" key="1">
    <citation type="submission" date="2019-07" db="EMBL/GenBank/DDBJ databases">
        <title>Description of 53C-WASEF.</title>
        <authorList>
            <person name="Pitt A."/>
            <person name="Hahn M.W."/>
        </authorList>
    </citation>
    <scope>NUCLEOTIDE SEQUENCE [LARGE SCALE GENOMIC DNA]</scope>
    <source>
        <strain evidence="9 10">53C-WASEF</strain>
    </source>
</reference>
<dbReference type="Gene3D" id="1.10.1740.10">
    <property type="match status" value="1"/>
</dbReference>
<feature type="region of interest" description="Disordered" evidence="6">
    <location>
        <begin position="1"/>
        <end position="21"/>
    </location>
</feature>
<evidence type="ECO:0000259" key="8">
    <source>
        <dbReference type="Pfam" id="PF04545"/>
    </source>
</evidence>
<evidence type="ECO:0000259" key="7">
    <source>
        <dbReference type="Pfam" id="PF04542"/>
    </source>
</evidence>
<sequence length="205" mass="22606">MSKPSSIDAASPADDSRHAHDAQLVRRVGTGDQSALGELYDRWVRPLHALASNILHDPTEAEDVLHDVFLTLWRKSADFDTTRGHAFSWAATLTRNRAIDRLRSRSRRSELLNQAAPADLGYDESNPGADGTDSAGHLWLKEKSSAVRRALATLPGDQRDVLQLAYFGGLTQLEIAEKLSQPLGTVKARIRRGLLKLRDVLAPQL</sequence>
<proteinExistence type="inferred from homology"/>
<dbReference type="GO" id="GO:0006352">
    <property type="term" value="P:DNA-templated transcription initiation"/>
    <property type="evidence" value="ECO:0007669"/>
    <property type="project" value="InterPro"/>
</dbReference>
<feature type="domain" description="RNA polymerase sigma-70 region 2" evidence="7">
    <location>
        <begin position="39"/>
        <end position="108"/>
    </location>
</feature>
<dbReference type="Pfam" id="PF04545">
    <property type="entry name" value="Sigma70_r4"/>
    <property type="match status" value="1"/>
</dbReference>
<comment type="similarity">
    <text evidence="1">Belongs to the sigma-70 factor family. ECF subfamily.</text>
</comment>
<accession>A0A556QQ60</accession>
<dbReference type="InterPro" id="IPR007627">
    <property type="entry name" value="RNA_pol_sigma70_r2"/>
</dbReference>
<dbReference type="InterPro" id="IPR014284">
    <property type="entry name" value="RNA_pol_sigma-70_dom"/>
</dbReference>
<organism evidence="9 10">
    <name type="scientific">Rariglobus hedericola</name>
    <dbReference type="NCBI Taxonomy" id="2597822"/>
    <lineage>
        <taxon>Bacteria</taxon>
        <taxon>Pseudomonadati</taxon>
        <taxon>Verrucomicrobiota</taxon>
        <taxon>Opitutia</taxon>
        <taxon>Opitutales</taxon>
        <taxon>Opitutaceae</taxon>
        <taxon>Rariglobus</taxon>
    </lineage>
</organism>
<dbReference type="InterPro" id="IPR039425">
    <property type="entry name" value="RNA_pol_sigma-70-like"/>
</dbReference>
<protein>
    <submittedName>
        <fullName evidence="9">Sigma-70 family RNA polymerase sigma factor</fullName>
    </submittedName>
</protein>
<keyword evidence="10" id="KW-1185">Reference proteome</keyword>
<dbReference type="SUPFAM" id="SSF88659">
    <property type="entry name" value="Sigma3 and sigma4 domains of RNA polymerase sigma factors"/>
    <property type="match status" value="1"/>
</dbReference>
<dbReference type="CDD" id="cd06171">
    <property type="entry name" value="Sigma70_r4"/>
    <property type="match status" value="1"/>
</dbReference>
<keyword evidence="2" id="KW-0805">Transcription regulation</keyword>
<dbReference type="GO" id="GO:0016987">
    <property type="term" value="F:sigma factor activity"/>
    <property type="evidence" value="ECO:0007669"/>
    <property type="project" value="UniProtKB-KW"/>
</dbReference>